<evidence type="ECO:0000256" key="3">
    <source>
        <dbReference type="ARBA" id="ARBA00022448"/>
    </source>
</evidence>
<evidence type="ECO:0000256" key="6">
    <source>
        <dbReference type="ARBA" id="ARBA00023065"/>
    </source>
</evidence>
<evidence type="ECO:0000256" key="10">
    <source>
        <dbReference type="SAM" id="MobiDB-lite"/>
    </source>
</evidence>
<accession>A0A834LTV9</accession>
<dbReference type="GO" id="GO:0012505">
    <property type="term" value="C:endomembrane system"/>
    <property type="evidence" value="ECO:0007669"/>
    <property type="project" value="UniProtKB-SubCell"/>
</dbReference>
<evidence type="ECO:0000313" key="13">
    <source>
        <dbReference type="EMBL" id="KAF7152245.1"/>
    </source>
</evidence>
<keyword evidence="4 11" id="KW-0812">Transmembrane</keyword>
<keyword evidence="8" id="KW-1071">Ligand-gated ion channel</keyword>
<keyword evidence="7 11" id="KW-0472">Membrane</keyword>
<dbReference type="InterPro" id="IPR014710">
    <property type="entry name" value="RmlC-like_jellyroll"/>
</dbReference>
<sequence length="681" mass="77912">MSWWNSRALRVQDEIELERLGEPDEAKKGIKREQKNAKKNLLERTGSCFDTKSRSRVFPEDYERAKTSILDPRGPAAGKWSMIFFTAGLVSLFVDPLFFFLPIAQPDFCFDTGRSLQVVLTIARTVYDVFYAMHIFVQFRTAYIAPSSRVFGRGELVIDPWKIAYRYLVKGFWADVMAAVPLPQVSKTNAVLLSALLNFLMFDSTISYKILTFFSISDSSMGNHTESKRFGDFPYSYSPLVHHLVAVLSESSSHISTLLPNRQFHRGHDYRKSLGRGRLQHDALRIGQPWAIYYMLTVERQELCWRSVCVQEAGCEYSYFNCGMVGDPDFGAKRGNLLIVLAQVLLLPLDRNPGPMRYLQSITARLEEWRQKKTDTEQWMHHRQLPHDLRQAVRKYGEFKWVATQGVDEEDLLNTLPDDLRREIKRHLCLNLVRQNPLLDQMDALMLDAICERLKPAFCTKSTFLLLEGDPIDEMFFIIRGHLNSTTTNGGITGFFNSSSVGPGDFCGEELLSWALDHRHTDVLPLSTRTVEAVSEVEAFSLTAEDLNFVASQFRRLHSRRLIHKFRFYSHQWRTWAACFIQAAWRRHKRRRRGVGNNENGGPGRVRRAGCSIAEEMNLFVPKPGAGLEVYATRLMNSIRRTRSDTGGDGGSGPVPERPDRFVTDDEEIIGTTSVEGFLFE</sequence>
<evidence type="ECO:0000256" key="9">
    <source>
        <dbReference type="ARBA" id="ARBA00023303"/>
    </source>
</evidence>
<gene>
    <name evidence="13" type="ORF">RHSIM_Rhsim01G0215500</name>
</gene>
<dbReference type="PROSITE" id="PS50042">
    <property type="entry name" value="CNMP_BINDING_3"/>
    <property type="match status" value="1"/>
</dbReference>
<dbReference type="InterPro" id="IPR018490">
    <property type="entry name" value="cNMP-bd_dom_sf"/>
</dbReference>
<dbReference type="CDD" id="cd00038">
    <property type="entry name" value="CAP_ED"/>
    <property type="match status" value="1"/>
</dbReference>
<dbReference type="GO" id="GO:0034220">
    <property type="term" value="P:monoatomic ion transmembrane transport"/>
    <property type="evidence" value="ECO:0007669"/>
    <property type="project" value="UniProtKB-KW"/>
</dbReference>
<keyword evidence="6" id="KW-0406">Ion transport</keyword>
<evidence type="ECO:0000259" key="12">
    <source>
        <dbReference type="PROSITE" id="PS50042"/>
    </source>
</evidence>
<dbReference type="SUPFAM" id="SSF81324">
    <property type="entry name" value="Voltage-gated potassium channels"/>
    <property type="match status" value="1"/>
</dbReference>
<feature type="domain" description="Cyclic nucleotide-binding" evidence="12">
    <location>
        <begin position="438"/>
        <end position="512"/>
    </location>
</feature>
<evidence type="ECO:0000256" key="7">
    <source>
        <dbReference type="ARBA" id="ARBA00023136"/>
    </source>
</evidence>
<evidence type="ECO:0000256" key="11">
    <source>
        <dbReference type="SAM" id="Phobius"/>
    </source>
</evidence>
<evidence type="ECO:0000313" key="14">
    <source>
        <dbReference type="Proteomes" id="UP000626092"/>
    </source>
</evidence>
<feature type="region of interest" description="Disordered" evidence="10">
    <location>
        <begin position="641"/>
        <end position="661"/>
    </location>
</feature>
<proteinExistence type="inferred from homology"/>
<dbReference type="InterPro" id="IPR000595">
    <property type="entry name" value="cNMP-bd_dom"/>
</dbReference>
<evidence type="ECO:0000256" key="5">
    <source>
        <dbReference type="ARBA" id="ARBA00022989"/>
    </source>
</evidence>
<dbReference type="FunFam" id="2.60.120.10:FF:000024">
    <property type="entry name" value="Cyclic nucleotide-gated ion channel 1"/>
    <property type="match status" value="1"/>
</dbReference>
<dbReference type="PANTHER" id="PTHR45651">
    <property type="entry name" value="CYCLIC NUCLEOTIDE-GATED ION CHANNEL 15-RELATED-RELATED"/>
    <property type="match status" value="1"/>
</dbReference>
<organism evidence="13 14">
    <name type="scientific">Rhododendron simsii</name>
    <name type="common">Sims's rhododendron</name>
    <dbReference type="NCBI Taxonomy" id="118357"/>
    <lineage>
        <taxon>Eukaryota</taxon>
        <taxon>Viridiplantae</taxon>
        <taxon>Streptophyta</taxon>
        <taxon>Embryophyta</taxon>
        <taxon>Tracheophyta</taxon>
        <taxon>Spermatophyta</taxon>
        <taxon>Magnoliopsida</taxon>
        <taxon>eudicotyledons</taxon>
        <taxon>Gunneridae</taxon>
        <taxon>Pentapetalae</taxon>
        <taxon>asterids</taxon>
        <taxon>Ericales</taxon>
        <taxon>Ericaceae</taxon>
        <taxon>Ericoideae</taxon>
        <taxon>Rhodoreae</taxon>
        <taxon>Rhododendron</taxon>
    </lineage>
</organism>
<protein>
    <recommendedName>
        <fullName evidence="12">Cyclic nucleotide-binding domain-containing protein</fullName>
    </recommendedName>
</protein>
<dbReference type="PANTHER" id="PTHR45651:SF12">
    <property type="entry name" value="CYCLIC NUCLEOTIDE-GATED ION CHANNEL 15-RELATED"/>
    <property type="match status" value="1"/>
</dbReference>
<evidence type="ECO:0000256" key="2">
    <source>
        <dbReference type="ARBA" id="ARBA00010486"/>
    </source>
</evidence>
<dbReference type="SUPFAM" id="SSF51206">
    <property type="entry name" value="cAMP-binding domain-like"/>
    <property type="match status" value="1"/>
</dbReference>
<keyword evidence="9" id="KW-0407">Ion channel</keyword>
<dbReference type="Gene3D" id="2.60.120.10">
    <property type="entry name" value="Jelly Rolls"/>
    <property type="match status" value="1"/>
</dbReference>
<evidence type="ECO:0000256" key="8">
    <source>
        <dbReference type="ARBA" id="ARBA00023286"/>
    </source>
</evidence>
<dbReference type="OrthoDB" id="432483at2759"/>
<dbReference type="EMBL" id="WJXA01000001">
    <property type="protein sequence ID" value="KAF7152245.1"/>
    <property type="molecule type" value="Genomic_DNA"/>
</dbReference>
<evidence type="ECO:0000256" key="4">
    <source>
        <dbReference type="ARBA" id="ARBA00022692"/>
    </source>
</evidence>
<name>A0A834LTV9_RHOSS</name>
<feature type="transmembrane region" description="Helical" evidence="11">
    <location>
        <begin position="82"/>
        <end position="104"/>
    </location>
</feature>
<keyword evidence="3" id="KW-0813">Transport</keyword>
<keyword evidence="5 11" id="KW-1133">Transmembrane helix</keyword>
<comment type="subcellular location">
    <subcellularLocation>
        <location evidence="1">Endomembrane system</location>
        <topology evidence="1">Multi-pass membrane protein</topology>
    </subcellularLocation>
</comment>
<comment type="caution">
    <text evidence="13">The sequence shown here is derived from an EMBL/GenBank/DDBJ whole genome shotgun (WGS) entry which is preliminary data.</text>
</comment>
<dbReference type="SMART" id="SM00100">
    <property type="entry name" value="cNMP"/>
    <property type="match status" value="1"/>
</dbReference>
<evidence type="ECO:0000256" key="1">
    <source>
        <dbReference type="ARBA" id="ARBA00004127"/>
    </source>
</evidence>
<comment type="similarity">
    <text evidence="2">Belongs to the cyclic nucleotide-gated cation channel (TC 1.A.1.5) family.</text>
</comment>
<dbReference type="Proteomes" id="UP000626092">
    <property type="component" value="Unassembled WGS sequence"/>
</dbReference>
<reference evidence="13" key="1">
    <citation type="submission" date="2019-11" db="EMBL/GenBank/DDBJ databases">
        <authorList>
            <person name="Liu Y."/>
            <person name="Hou J."/>
            <person name="Li T.-Q."/>
            <person name="Guan C.-H."/>
            <person name="Wu X."/>
            <person name="Wu H.-Z."/>
            <person name="Ling F."/>
            <person name="Zhang R."/>
            <person name="Shi X.-G."/>
            <person name="Ren J.-P."/>
            <person name="Chen E.-F."/>
            <person name="Sun J.-M."/>
        </authorList>
    </citation>
    <scope>NUCLEOTIDE SEQUENCE</scope>
    <source>
        <strain evidence="13">Adult_tree_wgs_1</strain>
        <tissue evidence="13">Leaves</tissue>
    </source>
</reference>
<dbReference type="Gene3D" id="1.10.287.630">
    <property type="entry name" value="Helix hairpin bin"/>
    <property type="match status" value="1"/>
</dbReference>
<keyword evidence="14" id="KW-1185">Reference proteome</keyword>
<dbReference type="AlphaFoldDB" id="A0A834LTV9"/>